<evidence type="ECO:0000259" key="14">
    <source>
        <dbReference type="Pfam" id="PF01636"/>
    </source>
</evidence>
<dbReference type="Gene3D" id="3.30.200.20">
    <property type="entry name" value="Phosphorylase Kinase, domain 1"/>
    <property type="match status" value="1"/>
</dbReference>
<dbReference type="GO" id="GO:0008910">
    <property type="term" value="F:kanamycin kinase activity"/>
    <property type="evidence" value="ECO:0007669"/>
    <property type="project" value="UniProtKB-EC"/>
</dbReference>
<evidence type="ECO:0000256" key="11">
    <source>
        <dbReference type="PIRSR" id="PIRSR000706-1"/>
    </source>
</evidence>
<keyword evidence="7 10" id="KW-0067">ATP-binding</keyword>
<feature type="compositionally biased region" description="Basic and acidic residues" evidence="13">
    <location>
        <begin position="1"/>
        <end position="12"/>
    </location>
</feature>
<sequence length="278" mass="30191">MIPDTCEDRERPAAPVPTPPDLSVLVAGRTWRRNRVGEAGAAVHRLSLDGAADLYLKHGTGDVARDIADEAARLRWLAPHISTPHVVYYAADGEEAWLLTTALPGRTAYERMAAEPARAPQVAALIGGFLKRLHALPAARCPFDSGADGRLELAKARMEAGLVDVDDFDDAHTGWSAEQVWDKMIALRPTVAEPVVTHGDYSLDNILIADSPITDSHVSGCIDLGRLGVADRYQDLAIAWNCLDEFGPDAQQAFLDAYGLAELDADRLSFHLALDEFF</sequence>
<dbReference type="Gene3D" id="3.90.1200.10">
    <property type="match status" value="1"/>
</dbReference>
<evidence type="ECO:0000256" key="6">
    <source>
        <dbReference type="ARBA" id="ARBA00022777"/>
    </source>
</evidence>
<dbReference type="PANTHER" id="PTHR21310:SF41">
    <property type="entry name" value="3'-PHOSPHOTRANSFERASE, PUTATIVE-RELATED"/>
    <property type="match status" value="1"/>
</dbReference>
<evidence type="ECO:0000256" key="1">
    <source>
        <dbReference type="ARBA" id="ARBA00006219"/>
    </source>
</evidence>
<dbReference type="GO" id="GO:0005524">
    <property type="term" value="F:ATP binding"/>
    <property type="evidence" value="ECO:0007669"/>
    <property type="project" value="UniProtKB-KW"/>
</dbReference>
<dbReference type="InterPro" id="IPR024165">
    <property type="entry name" value="Kan/Strep_kinase"/>
</dbReference>
<dbReference type="GO" id="GO:0046677">
    <property type="term" value="P:response to antibiotic"/>
    <property type="evidence" value="ECO:0007669"/>
    <property type="project" value="UniProtKB-KW"/>
</dbReference>
<reference evidence="15 16" key="1">
    <citation type="submission" date="2014-12" db="EMBL/GenBank/DDBJ databases">
        <title>Genome sequencing of Brevundimonas nasdae TPW30.</title>
        <authorList>
            <person name="Tan P.W."/>
            <person name="Chan K.-G."/>
        </authorList>
    </citation>
    <scope>NUCLEOTIDE SEQUENCE [LARGE SCALE GENOMIC DNA]</scope>
    <source>
        <strain evidence="15 16">TPW30</strain>
    </source>
</reference>
<evidence type="ECO:0000256" key="3">
    <source>
        <dbReference type="ARBA" id="ARBA00017903"/>
    </source>
</evidence>
<dbReference type="PANTHER" id="PTHR21310">
    <property type="entry name" value="AMINOGLYCOSIDE PHOSPHOTRANSFERASE-RELATED-RELATED"/>
    <property type="match status" value="1"/>
</dbReference>
<dbReference type="AlphaFoldDB" id="A0A0B4CTY7"/>
<dbReference type="EMBL" id="JWSY01000015">
    <property type="protein sequence ID" value="KIC57811.1"/>
    <property type="molecule type" value="Genomic_DNA"/>
</dbReference>
<dbReference type="CDD" id="cd05150">
    <property type="entry name" value="APH"/>
    <property type="match status" value="1"/>
</dbReference>
<keyword evidence="12" id="KW-0460">Magnesium</keyword>
<dbReference type="RefSeq" id="WP_039246168.1">
    <property type="nucleotide sequence ID" value="NZ_JWSY01000015.1"/>
</dbReference>
<dbReference type="EC" id="2.7.1.95" evidence="2"/>
<dbReference type="InterPro" id="IPR011009">
    <property type="entry name" value="Kinase-like_dom_sf"/>
</dbReference>
<evidence type="ECO:0000256" key="8">
    <source>
        <dbReference type="ARBA" id="ARBA00023251"/>
    </source>
</evidence>
<name>A0A0B4CTY7_9CAUL</name>
<dbReference type="SUPFAM" id="SSF56112">
    <property type="entry name" value="Protein kinase-like (PK-like)"/>
    <property type="match status" value="1"/>
</dbReference>
<evidence type="ECO:0000256" key="4">
    <source>
        <dbReference type="ARBA" id="ARBA00022679"/>
    </source>
</evidence>
<organism evidence="15 16">
    <name type="scientific">Brevundimonas nasdae</name>
    <dbReference type="NCBI Taxonomy" id="172043"/>
    <lineage>
        <taxon>Bacteria</taxon>
        <taxon>Pseudomonadati</taxon>
        <taxon>Pseudomonadota</taxon>
        <taxon>Alphaproteobacteria</taxon>
        <taxon>Caulobacterales</taxon>
        <taxon>Caulobacteraceae</taxon>
        <taxon>Brevundimonas</taxon>
    </lineage>
</organism>
<feature type="binding site" evidence="12">
    <location>
        <position position="205"/>
    </location>
    <ligand>
        <name>Mg(2+)</name>
        <dbReference type="ChEBI" id="CHEBI:18420"/>
    </ligand>
</feature>
<dbReference type="Proteomes" id="UP000031166">
    <property type="component" value="Unassembled WGS sequence"/>
</dbReference>
<protein>
    <recommendedName>
        <fullName evidence="3">Aminoglycoside 3'-phosphotransferase</fullName>
        <ecNumber evidence="2">2.7.1.95</ecNumber>
    </recommendedName>
</protein>
<evidence type="ECO:0000256" key="12">
    <source>
        <dbReference type="PIRSR" id="PIRSR000706-2"/>
    </source>
</evidence>
<keyword evidence="5 10" id="KW-0547">Nucleotide-binding</keyword>
<accession>A0A0B4CTY7</accession>
<evidence type="ECO:0000256" key="2">
    <source>
        <dbReference type="ARBA" id="ARBA00012193"/>
    </source>
</evidence>
<evidence type="ECO:0000313" key="15">
    <source>
        <dbReference type="EMBL" id="KIC57811.1"/>
    </source>
</evidence>
<feature type="domain" description="Aminoglycoside phosphotransferase" evidence="14">
    <location>
        <begin position="43"/>
        <end position="263"/>
    </location>
</feature>
<evidence type="ECO:0000256" key="13">
    <source>
        <dbReference type="SAM" id="MobiDB-lite"/>
    </source>
</evidence>
<evidence type="ECO:0000256" key="10">
    <source>
        <dbReference type="PIRNR" id="PIRNR000706"/>
    </source>
</evidence>
<evidence type="ECO:0000256" key="9">
    <source>
        <dbReference type="ARBA" id="ARBA00048925"/>
    </source>
</evidence>
<dbReference type="NCBIfam" id="NF033068">
    <property type="entry name" value="APH_3p"/>
    <property type="match status" value="1"/>
</dbReference>
<dbReference type="InterPro" id="IPR051678">
    <property type="entry name" value="AGP_Transferase"/>
</dbReference>
<evidence type="ECO:0000313" key="16">
    <source>
        <dbReference type="Proteomes" id="UP000031166"/>
    </source>
</evidence>
<comment type="caution">
    <text evidence="15">The sequence shown here is derived from an EMBL/GenBank/DDBJ whole genome shotgun (WGS) entry which is preliminary data.</text>
</comment>
<dbReference type="Pfam" id="PF01636">
    <property type="entry name" value="APH"/>
    <property type="match status" value="1"/>
</dbReference>
<feature type="region of interest" description="Disordered" evidence="13">
    <location>
        <begin position="1"/>
        <end position="20"/>
    </location>
</feature>
<gene>
    <name evidence="15" type="ORF">RM53_09310</name>
</gene>
<keyword evidence="6 10" id="KW-0418">Kinase</keyword>
<evidence type="ECO:0000256" key="7">
    <source>
        <dbReference type="ARBA" id="ARBA00022840"/>
    </source>
</evidence>
<feature type="active site" description="Proton acceptor" evidence="11">
    <location>
        <position position="200"/>
    </location>
</feature>
<proteinExistence type="inferred from homology"/>
<dbReference type="InterPro" id="IPR002575">
    <property type="entry name" value="Aminoglycoside_PTrfase"/>
</dbReference>
<keyword evidence="12" id="KW-0479">Metal-binding</keyword>
<dbReference type="GO" id="GO:0046872">
    <property type="term" value="F:metal ion binding"/>
    <property type="evidence" value="ECO:0007669"/>
    <property type="project" value="UniProtKB-KW"/>
</dbReference>
<dbReference type="PIRSF" id="PIRSF000706">
    <property type="entry name" value="Kanamycin_kin"/>
    <property type="match status" value="1"/>
</dbReference>
<keyword evidence="8 10" id="KW-0046">Antibiotic resistance</keyword>
<keyword evidence="4 10" id="KW-0808">Transferase</keyword>
<evidence type="ECO:0000256" key="5">
    <source>
        <dbReference type="ARBA" id="ARBA00022741"/>
    </source>
</evidence>
<comment type="similarity">
    <text evidence="1 10">Belongs to the aminoglycoside phosphotransferase family.</text>
</comment>
<comment type="catalytic activity">
    <reaction evidence="9">
        <text>kanamycin A + ATP = kanamycin 3'-phosphate + ADP + H(+)</text>
        <dbReference type="Rhea" id="RHEA:24256"/>
        <dbReference type="ChEBI" id="CHEBI:15378"/>
        <dbReference type="ChEBI" id="CHEBI:30616"/>
        <dbReference type="ChEBI" id="CHEBI:57909"/>
        <dbReference type="ChEBI" id="CHEBI:58214"/>
        <dbReference type="ChEBI" id="CHEBI:456216"/>
        <dbReference type="EC" id="2.7.1.95"/>
    </reaction>
</comment>
<feature type="binding site" evidence="12">
    <location>
        <position position="223"/>
    </location>
    <ligand>
        <name>Mg(2+)</name>
        <dbReference type="ChEBI" id="CHEBI:18420"/>
    </ligand>
</feature>